<evidence type="ECO:0000313" key="3">
    <source>
        <dbReference type="Proteomes" id="UP000297245"/>
    </source>
</evidence>
<dbReference type="OrthoDB" id="6109at2759"/>
<keyword evidence="3" id="KW-1185">Reference proteome</keyword>
<evidence type="ECO:0000313" key="2">
    <source>
        <dbReference type="EMBL" id="THU96421.1"/>
    </source>
</evidence>
<dbReference type="Proteomes" id="UP000297245">
    <property type="component" value="Unassembled WGS sequence"/>
</dbReference>
<feature type="compositionally biased region" description="Polar residues" evidence="1">
    <location>
        <begin position="181"/>
        <end position="191"/>
    </location>
</feature>
<protein>
    <recommendedName>
        <fullName evidence="4">Cleavage/polyadenylation specificity factor A subunit N-terminal domain-containing protein</fullName>
    </recommendedName>
</protein>
<evidence type="ECO:0000256" key="1">
    <source>
        <dbReference type="SAM" id="MobiDB-lite"/>
    </source>
</evidence>
<dbReference type="AlphaFoldDB" id="A0A4S8M3E6"/>
<gene>
    <name evidence="2" type="ORF">K435DRAFT_858538</name>
</gene>
<dbReference type="EMBL" id="ML179177">
    <property type="protein sequence ID" value="THU96421.1"/>
    <property type="molecule type" value="Genomic_DNA"/>
</dbReference>
<evidence type="ECO:0008006" key="4">
    <source>
        <dbReference type="Google" id="ProtNLM"/>
    </source>
</evidence>
<organism evidence="2 3">
    <name type="scientific">Dendrothele bispora (strain CBS 962.96)</name>
    <dbReference type="NCBI Taxonomy" id="1314807"/>
    <lineage>
        <taxon>Eukaryota</taxon>
        <taxon>Fungi</taxon>
        <taxon>Dikarya</taxon>
        <taxon>Basidiomycota</taxon>
        <taxon>Agaricomycotina</taxon>
        <taxon>Agaricomycetes</taxon>
        <taxon>Agaricomycetidae</taxon>
        <taxon>Agaricales</taxon>
        <taxon>Agaricales incertae sedis</taxon>
        <taxon>Dendrothele</taxon>
    </lineage>
</organism>
<proteinExistence type="predicted"/>
<accession>A0A4S8M3E6</accession>
<reference evidence="2 3" key="1">
    <citation type="journal article" date="2019" name="Nat. Ecol. Evol.">
        <title>Megaphylogeny resolves global patterns of mushroom evolution.</title>
        <authorList>
            <person name="Varga T."/>
            <person name="Krizsan K."/>
            <person name="Foldi C."/>
            <person name="Dima B."/>
            <person name="Sanchez-Garcia M."/>
            <person name="Sanchez-Ramirez S."/>
            <person name="Szollosi G.J."/>
            <person name="Szarkandi J.G."/>
            <person name="Papp V."/>
            <person name="Albert L."/>
            <person name="Andreopoulos W."/>
            <person name="Angelini C."/>
            <person name="Antonin V."/>
            <person name="Barry K.W."/>
            <person name="Bougher N.L."/>
            <person name="Buchanan P."/>
            <person name="Buyck B."/>
            <person name="Bense V."/>
            <person name="Catcheside P."/>
            <person name="Chovatia M."/>
            <person name="Cooper J."/>
            <person name="Damon W."/>
            <person name="Desjardin D."/>
            <person name="Finy P."/>
            <person name="Geml J."/>
            <person name="Haridas S."/>
            <person name="Hughes K."/>
            <person name="Justo A."/>
            <person name="Karasinski D."/>
            <person name="Kautmanova I."/>
            <person name="Kiss B."/>
            <person name="Kocsube S."/>
            <person name="Kotiranta H."/>
            <person name="LaButti K.M."/>
            <person name="Lechner B.E."/>
            <person name="Liimatainen K."/>
            <person name="Lipzen A."/>
            <person name="Lukacs Z."/>
            <person name="Mihaltcheva S."/>
            <person name="Morgado L.N."/>
            <person name="Niskanen T."/>
            <person name="Noordeloos M.E."/>
            <person name="Ohm R.A."/>
            <person name="Ortiz-Santana B."/>
            <person name="Ovrebo C."/>
            <person name="Racz N."/>
            <person name="Riley R."/>
            <person name="Savchenko A."/>
            <person name="Shiryaev A."/>
            <person name="Soop K."/>
            <person name="Spirin V."/>
            <person name="Szebenyi C."/>
            <person name="Tomsovsky M."/>
            <person name="Tulloss R.E."/>
            <person name="Uehling J."/>
            <person name="Grigoriev I.V."/>
            <person name="Vagvolgyi C."/>
            <person name="Papp T."/>
            <person name="Martin F.M."/>
            <person name="Miettinen O."/>
            <person name="Hibbett D.S."/>
            <person name="Nagy L.G."/>
        </authorList>
    </citation>
    <scope>NUCLEOTIDE SEQUENCE [LARGE SCALE GENOMIC DNA]</scope>
    <source>
        <strain evidence="2 3">CBS 962.96</strain>
    </source>
</reference>
<name>A0A4S8M3E6_DENBC</name>
<feature type="region of interest" description="Disordered" evidence="1">
    <location>
        <begin position="174"/>
        <end position="204"/>
    </location>
</feature>
<sequence>MASHQYGKDDVEKDEKLLFIGSTVGDSVLLKAARVEEEVDDEDVEMALVATVVDSSNDIDMDEEDEATNGDRPVPELVAATGSGHLGGSSLFQRDLPIRTKRRLHAIGGARGIHVGPEYGCYSVTWVIEMASRPQKSDFNFNITTRIPGTTIGAAPFLQSTAILHVMTGSKRVMEPEPQAQGPTLPTQEEPSSPKPDGELGKKEAEQSQIIEQVLVAPVLLRSGQLAIYQALSYSPLSVTEPPQTPRASHLNVKFVKMISKTFSLNQHDGSGIVALAEQKKISRMFVPFVTKTDFLGLDGPSLLEWIPEFRLEGPLPKKSIPRGRAYSNIVFDPATSLIVAAASLEVKFALGQGFSRELIYIHHVASTTRN</sequence>